<accession>A0A0K6IS21</accession>
<keyword evidence="1" id="KW-0812">Transmembrane</keyword>
<evidence type="ECO:0000313" key="2">
    <source>
        <dbReference type="EMBL" id="CUB06097.1"/>
    </source>
</evidence>
<dbReference type="Proteomes" id="UP000182769">
    <property type="component" value="Unassembled WGS sequence"/>
</dbReference>
<dbReference type="EMBL" id="CYHG01000015">
    <property type="protein sequence ID" value="CUB06097.1"/>
    <property type="molecule type" value="Genomic_DNA"/>
</dbReference>
<proteinExistence type="predicted"/>
<keyword evidence="3" id="KW-1185">Reference proteome</keyword>
<dbReference type="RefSeq" id="WP_055464396.1">
    <property type="nucleotide sequence ID" value="NZ_CYHG01000015.1"/>
</dbReference>
<feature type="transmembrane region" description="Helical" evidence="1">
    <location>
        <begin position="79"/>
        <end position="97"/>
    </location>
</feature>
<organism evidence="2 3">
    <name type="scientific">Marinomonas fungiae</name>
    <dbReference type="NCBI Taxonomy" id="1137284"/>
    <lineage>
        <taxon>Bacteria</taxon>
        <taxon>Pseudomonadati</taxon>
        <taxon>Pseudomonadota</taxon>
        <taxon>Gammaproteobacteria</taxon>
        <taxon>Oceanospirillales</taxon>
        <taxon>Oceanospirillaceae</taxon>
        <taxon>Marinomonas</taxon>
    </lineage>
</organism>
<sequence length="147" mass="15344">MPALGPVFFGFTAKKLSKLATKGGVVLSGIGVAKGAYDMCQASSRHEKNEISVETISGIVGGLAAGAAAAFLLMSPVTWIGVIVIGAASALAGYGTGKKAREFYNSRGESFDLVSLTRADSICNFYSEPLSPEVLKYLNDINSMRSL</sequence>
<evidence type="ECO:0000256" key="1">
    <source>
        <dbReference type="SAM" id="Phobius"/>
    </source>
</evidence>
<dbReference type="STRING" id="1137284.GCA_001418205_03382"/>
<dbReference type="AlphaFoldDB" id="A0A0K6IS21"/>
<gene>
    <name evidence="2" type="ORF">Ga0061065_11523</name>
</gene>
<keyword evidence="1" id="KW-1133">Transmembrane helix</keyword>
<keyword evidence="1" id="KW-0472">Membrane</keyword>
<name>A0A0K6IS21_9GAMM</name>
<evidence type="ECO:0000313" key="3">
    <source>
        <dbReference type="Proteomes" id="UP000182769"/>
    </source>
</evidence>
<protein>
    <submittedName>
        <fullName evidence="2">Uncharacterized protein</fullName>
    </submittedName>
</protein>
<reference evidence="3" key="1">
    <citation type="submission" date="2015-08" db="EMBL/GenBank/DDBJ databases">
        <authorList>
            <person name="Varghese N."/>
        </authorList>
    </citation>
    <scope>NUCLEOTIDE SEQUENCE [LARGE SCALE GENOMIC DNA]</scope>
    <source>
        <strain evidence="3">JCM 18476</strain>
    </source>
</reference>